<dbReference type="Pfam" id="PF00620">
    <property type="entry name" value="RhoGAP"/>
    <property type="match status" value="1"/>
</dbReference>
<dbReference type="PROSITE" id="PS50003">
    <property type="entry name" value="PH_DOMAIN"/>
    <property type="match status" value="1"/>
</dbReference>
<gene>
    <name evidence="5" type="ORF">EC973_009549</name>
</gene>
<organism evidence="5 6">
    <name type="scientific">Apophysomyces ossiformis</name>
    <dbReference type="NCBI Taxonomy" id="679940"/>
    <lineage>
        <taxon>Eukaryota</taxon>
        <taxon>Fungi</taxon>
        <taxon>Fungi incertae sedis</taxon>
        <taxon>Mucoromycota</taxon>
        <taxon>Mucoromycotina</taxon>
        <taxon>Mucoromycetes</taxon>
        <taxon>Mucorales</taxon>
        <taxon>Mucorineae</taxon>
        <taxon>Mucoraceae</taxon>
        <taxon>Apophysomyces</taxon>
    </lineage>
</organism>
<feature type="compositionally biased region" description="Polar residues" evidence="2">
    <location>
        <begin position="78"/>
        <end position="88"/>
    </location>
</feature>
<dbReference type="InterPro" id="IPR036871">
    <property type="entry name" value="PX_dom_sf"/>
</dbReference>
<dbReference type="EMBL" id="JABAYA010000095">
    <property type="protein sequence ID" value="KAF7725519.1"/>
    <property type="molecule type" value="Genomic_DNA"/>
</dbReference>
<feature type="compositionally biased region" description="Polar residues" evidence="2">
    <location>
        <begin position="627"/>
        <end position="655"/>
    </location>
</feature>
<dbReference type="GO" id="GO:0005737">
    <property type="term" value="C:cytoplasm"/>
    <property type="evidence" value="ECO:0007669"/>
    <property type="project" value="TreeGrafter"/>
</dbReference>
<evidence type="ECO:0000259" key="3">
    <source>
        <dbReference type="PROSITE" id="PS50003"/>
    </source>
</evidence>
<dbReference type="PANTHER" id="PTHR23176">
    <property type="entry name" value="RHO/RAC/CDC GTPASE-ACTIVATING PROTEIN"/>
    <property type="match status" value="1"/>
</dbReference>
<feature type="region of interest" description="Disordered" evidence="2">
    <location>
        <begin position="52"/>
        <end position="148"/>
    </location>
</feature>
<feature type="region of interest" description="Disordered" evidence="2">
    <location>
        <begin position="626"/>
        <end position="655"/>
    </location>
</feature>
<feature type="region of interest" description="Disordered" evidence="2">
    <location>
        <begin position="234"/>
        <end position="262"/>
    </location>
</feature>
<feature type="compositionally biased region" description="Low complexity" evidence="2">
    <location>
        <begin position="139"/>
        <end position="148"/>
    </location>
</feature>
<evidence type="ECO:0000259" key="4">
    <source>
        <dbReference type="PROSITE" id="PS50238"/>
    </source>
</evidence>
<feature type="compositionally biased region" description="Basic and acidic residues" evidence="2">
    <location>
        <begin position="971"/>
        <end position="987"/>
    </location>
</feature>
<dbReference type="GO" id="GO:0035091">
    <property type="term" value="F:phosphatidylinositol binding"/>
    <property type="evidence" value="ECO:0007669"/>
    <property type="project" value="InterPro"/>
</dbReference>
<proteinExistence type="predicted"/>
<dbReference type="GO" id="GO:0005096">
    <property type="term" value="F:GTPase activator activity"/>
    <property type="evidence" value="ECO:0007669"/>
    <property type="project" value="UniProtKB-KW"/>
</dbReference>
<accession>A0A8H7BRU1</accession>
<evidence type="ECO:0000313" key="5">
    <source>
        <dbReference type="EMBL" id="KAF7725519.1"/>
    </source>
</evidence>
<keyword evidence="1" id="KW-0343">GTPase activation</keyword>
<feature type="compositionally biased region" description="Acidic residues" evidence="2">
    <location>
        <begin position="89"/>
        <end position="98"/>
    </location>
</feature>
<feature type="region of interest" description="Disordered" evidence="2">
    <location>
        <begin position="169"/>
        <end position="190"/>
    </location>
</feature>
<dbReference type="SUPFAM" id="SSF50729">
    <property type="entry name" value="PH domain-like"/>
    <property type="match status" value="1"/>
</dbReference>
<evidence type="ECO:0000313" key="6">
    <source>
        <dbReference type="Proteomes" id="UP000605846"/>
    </source>
</evidence>
<feature type="compositionally biased region" description="Acidic residues" evidence="2">
    <location>
        <begin position="234"/>
        <end position="245"/>
    </location>
</feature>
<feature type="compositionally biased region" description="Polar residues" evidence="2">
    <location>
        <begin position="342"/>
        <end position="365"/>
    </location>
</feature>
<feature type="region of interest" description="Disordered" evidence="2">
    <location>
        <begin position="968"/>
        <end position="987"/>
    </location>
</feature>
<dbReference type="PANTHER" id="PTHR23176:SF129">
    <property type="entry name" value="RHO GTPASE ACTIVATING PROTEIN AT 16F, ISOFORM E-RELATED"/>
    <property type="match status" value="1"/>
</dbReference>
<dbReference type="Pfam" id="PF00169">
    <property type="entry name" value="PH"/>
    <property type="match status" value="1"/>
</dbReference>
<dbReference type="Gene3D" id="2.30.29.30">
    <property type="entry name" value="Pleckstrin-homology domain (PH domain)/Phosphotyrosine-binding domain (PTB)"/>
    <property type="match status" value="1"/>
</dbReference>
<dbReference type="OrthoDB" id="185175at2759"/>
<dbReference type="InterPro" id="IPR050729">
    <property type="entry name" value="Rho-GAP"/>
</dbReference>
<dbReference type="InterPro" id="IPR000198">
    <property type="entry name" value="RhoGAP_dom"/>
</dbReference>
<dbReference type="InterPro" id="IPR001849">
    <property type="entry name" value="PH_domain"/>
</dbReference>
<feature type="region of interest" description="Disordered" evidence="2">
    <location>
        <begin position="505"/>
        <end position="576"/>
    </location>
</feature>
<name>A0A8H7BRU1_9FUNG</name>
<dbReference type="GO" id="GO:0007165">
    <property type="term" value="P:signal transduction"/>
    <property type="evidence" value="ECO:0007669"/>
    <property type="project" value="InterPro"/>
</dbReference>
<dbReference type="InterPro" id="IPR008936">
    <property type="entry name" value="Rho_GTPase_activation_prot"/>
</dbReference>
<reference evidence="5" key="1">
    <citation type="submission" date="2020-01" db="EMBL/GenBank/DDBJ databases">
        <title>Genome Sequencing of Three Apophysomyces-Like Fungal Strains Confirms a Novel Fungal Genus in the Mucoromycota with divergent Burkholderia-like Endosymbiotic Bacteria.</title>
        <authorList>
            <person name="Stajich J.E."/>
            <person name="Macias A.M."/>
            <person name="Carter-House D."/>
            <person name="Lovett B."/>
            <person name="Kasson L.R."/>
            <person name="Berry K."/>
            <person name="Grigoriev I."/>
            <person name="Chang Y."/>
            <person name="Spatafora J."/>
            <person name="Kasson M.T."/>
        </authorList>
    </citation>
    <scope>NUCLEOTIDE SEQUENCE</scope>
    <source>
        <strain evidence="5">NRRL A-21654</strain>
    </source>
</reference>
<dbReference type="PROSITE" id="PS50238">
    <property type="entry name" value="RHOGAP"/>
    <property type="match status" value="1"/>
</dbReference>
<dbReference type="CDD" id="cd06093">
    <property type="entry name" value="PX_domain"/>
    <property type="match status" value="1"/>
</dbReference>
<feature type="region of interest" description="Disordered" evidence="2">
    <location>
        <begin position="882"/>
        <end position="932"/>
    </location>
</feature>
<feature type="compositionally biased region" description="Low complexity" evidence="2">
    <location>
        <begin position="173"/>
        <end position="189"/>
    </location>
</feature>
<dbReference type="Gene3D" id="1.10.555.10">
    <property type="entry name" value="Rho GTPase activation protein"/>
    <property type="match status" value="1"/>
</dbReference>
<protein>
    <submittedName>
        <fullName evidence="5">Uncharacterized protein</fullName>
    </submittedName>
</protein>
<dbReference type="AlphaFoldDB" id="A0A8H7BRU1"/>
<evidence type="ECO:0000256" key="2">
    <source>
        <dbReference type="SAM" id="MobiDB-lite"/>
    </source>
</evidence>
<keyword evidence="6" id="KW-1185">Reference proteome</keyword>
<dbReference type="SUPFAM" id="SSF64268">
    <property type="entry name" value="PX domain"/>
    <property type="match status" value="1"/>
</dbReference>
<dbReference type="Gene3D" id="3.30.1520.10">
    <property type="entry name" value="Phox-like domain"/>
    <property type="match status" value="1"/>
</dbReference>
<dbReference type="SMART" id="SM00233">
    <property type="entry name" value="PH"/>
    <property type="match status" value="1"/>
</dbReference>
<dbReference type="Proteomes" id="UP000605846">
    <property type="component" value="Unassembled WGS sequence"/>
</dbReference>
<dbReference type="SMART" id="SM00324">
    <property type="entry name" value="RhoGAP"/>
    <property type="match status" value="1"/>
</dbReference>
<feature type="domain" description="PH" evidence="3">
    <location>
        <begin position="372"/>
        <end position="482"/>
    </location>
</feature>
<comment type="caution">
    <text evidence="5">The sequence shown here is derived from an EMBL/GenBank/DDBJ whole genome shotgun (WGS) entry which is preliminary data.</text>
</comment>
<evidence type="ECO:0000256" key="1">
    <source>
        <dbReference type="ARBA" id="ARBA00022468"/>
    </source>
</evidence>
<dbReference type="InterPro" id="IPR011993">
    <property type="entry name" value="PH-like_dom_sf"/>
</dbReference>
<feature type="compositionally biased region" description="Basic and acidic residues" evidence="2">
    <location>
        <begin position="882"/>
        <end position="912"/>
    </location>
</feature>
<feature type="compositionally biased region" description="Basic and acidic residues" evidence="2">
    <location>
        <begin position="366"/>
        <end position="379"/>
    </location>
</feature>
<feature type="domain" description="Rho-GAP" evidence="4">
    <location>
        <begin position="693"/>
        <end position="919"/>
    </location>
</feature>
<feature type="compositionally biased region" description="Basic and acidic residues" evidence="2">
    <location>
        <begin position="505"/>
        <end position="514"/>
    </location>
</feature>
<feature type="region of interest" description="Disordered" evidence="2">
    <location>
        <begin position="342"/>
        <end position="380"/>
    </location>
</feature>
<feature type="compositionally biased region" description="Low complexity" evidence="2">
    <location>
        <begin position="545"/>
        <end position="555"/>
    </location>
</feature>
<dbReference type="SUPFAM" id="SSF48350">
    <property type="entry name" value="GTPase activation domain, GAP"/>
    <property type="match status" value="1"/>
</dbReference>
<sequence length="987" mass="111715">MDIAEEMSRLRLQNDQLSKTTEKQRVMIQCLQQRNVKLATERNRLEEKVGSLERRLRKKHSTSFLVSSDARKEMEKAPSNSPESTSPIEESDSDDEQNEADKPANPLQSAQHELRMTRDAVGQTAHRRPLQNWRSKQANLNSSSNSPSNAIIQKDAQLYALYQSTVQKNNNTSASESNNLSPQSSSPSSIRVNAIALRNPTSRVNQSQRRSMMITTEMDFRKPCEDIYIEDCDEEEQEMEEEGQSEEEKDKPSCSGDMHGGDLQEKLRSIMSDRNVNVRVNIIGTRLKINENAKEVISFIISITRRHSSKSAGRDSSEELWRVEKLYSDFLRLDAKLKSQTDGTEESTTCRLPTQPVFASQTSNKIDQRKSPPRREGYLKKRGKNFGKWKTRYFVLRDAMLDYYDTKNGTKLGSIRLTNAFIGRQAPPPSVGAEGLPSTYRHALLIVEQKRPGHSSIARHILCASSDEERNGWCESLTQTITPDGNTNIQHSKAAESLHIRCTEGMREAEESKVGKLQSENTSDRQNSSDDPDVCAPEPKEERSFSSSLRPNSPSYTNKTRKENESSTLGTSRLEIVPERSITTDYVKVMPRSINDNEESTTEKKFKAKANRMTIWGRKMFSAGGSHVTTTQESHQSRLSNSSVTSTDSWQTSSLPSGFRSLLSRSSHEIIDASSRAKSVDCPVVPAKRVFGVPLEEAISVSRISEKYEIPAVVFRCIEYLDAKDAVMEEGLYRLSGSNTVIQNLKQKFDQEGDLNLLASKEEYDVHAIAGLLKLWLRELPSNIFTDEREKQFMHVIDLLDRKDRVNELGRLVSELPLANYTLLRTLTAHLIRVIEHSHINKMPVRNIVIVFAPTLTIPPTIFQLFLCEFEYIFWTTEDGTRASKDGQENKEASDKNHSDNEDVKEKDEPMIRKSSAILREEGGRSNRNSMSYLDGAPIAIVDLEKNIHGPPELGEEEEVDDLVLQELEDENPKKEDIMSARTEEAL</sequence>